<dbReference type="GO" id="GO:0005524">
    <property type="term" value="F:ATP binding"/>
    <property type="evidence" value="ECO:0007669"/>
    <property type="project" value="InterPro"/>
</dbReference>
<proteinExistence type="predicted"/>
<dbReference type="RefSeq" id="WP_067359417.1">
    <property type="nucleotide sequence ID" value="NZ_JBIUBN010000003.1"/>
</dbReference>
<feature type="compositionally biased region" description="Low complexity" evidence="1">
    <location>
        <begin position="157"/>
        <end position="171"/>
    </location>
</feature>
<dbReference type="Proteomes" id="UP000070620">
    <property type="component" value="Unassembled WGS sequence"/>
</dbReference>
<feature type="domain" description="Pyruvate phosphate dikinase AMP/ATP-binding" evidence="2">
    <location>
        <begin position="49"/>
        <end position="260"/>
    </location>
</feature>
<dbReference type="Gene3D" id="3.30.470.20">
    <property type="entry name" value="ATP-grasp fold, B domain"/>
    <property type="match status" value="1"/>
</dbReference>
<dbReference type="AlphaFoldDB" id="A0A136PZF5"/>
<accession>A0A136PZF5</accession>
<gene>
    <name evidence="3" type="ORF">AWW66_01240</name>
</gene>
<organism evidence="3 4">
    <name type="scientific">Micromonospora rosaria</name>
    <dbReference type="NCBI Taxonomy" id="47874"/>
    <lineage>
        <taxon>Bacteria</taxon>
        <taxon>Bacillati</taxon>
        <taxon>Actinomycetota</taxon>
        <taxon>Actinomycetes</taxon>
        <taxon>Micromonosporales</taxon>
        <taxon>Micromonosporaceae</taxon>
        <taxon>Micromonospora</taxon>
    </lineage>
</organism>
<dbReference type="GO" id="GO:0016301">
    <property type="term" value="F:kinase activity"/>
    <property type="evidence" value="ECO:0007669"/>
    <property type="project" value="InterPro"/>
</dbReference>
<protein>
    <recommendedName>
        <fullName evidence="2">Pyruvate phosphate dikinase AMP/ATP-binding domain-containing protein</fullName>
    </recommendedName>
</protein>
<dbReference type="InterPro" id="IPR013815">
    <property type="entry name" value="ATP_grasp_subdomain_1"/>
</dbReference>
<evidence type="ECO:0000256" key="1">
    <source>
        <dbReference type="SAM" id="MobiDB-lite"/>
    </source>
</evidence>
<sequence length="289" mass="30700">MTDRGARERDLVGDEMACLSGLADELPVPPAFCMTALSPYDLLAGELDELWALLTTAYARMQTIAGQSEPRLVVRRSRCDLSPVAGMPPTFLNIVGLDGLAAAVHEVLAWPAPTRSTDPRLPPEALGGRGRSAVLVQLLVPAEAAVRVGPRPRDPLAATPTSTTGTGSAAPVRAAPVDHAVISVRATWGLGEGIADGATPADVHLFDHDLRLLHHEVADKEWMTVLADGGVDNVRVPTRLRRAGSLDLRDARRAATLYLRARQRLGRDVWLNVAAADGDLTAVACTEAD</sequence>
<keyword evidence="4" id="KW-1185">Reference proteome</keyword>
<feature type="region of interest" description="Disordered" evidence="1">
    <location>
        <begin position="150"/>
        <end position="171"/>
    </location>
</feature>
<dbReference type="SUPFAM" id="SSF56059">
    <property type="entry name" value="Glutathione synthetase ATP-binding domain-like"/>
    <property type="match status" value="1"/>
</dbReference>
<dbReference type="EMBL" id="LRQV01000002">
    <property type="protein sequence ID" value="KXK63831.1"/>
    <property type="molecule type" value="Genomic_DNA"/>
</dbReference>
<name>A0A136PZF5_9ACTN</name>
<evidence type="ECO:0000313" key="3">
    <source>
        <dbReference type="EMBL" id="KXK63831.1"/>
    </source>
</evidence>
<dbReference type="Gene3D" id="3.30.1490.20">
    <property type="entry name" value="ATP-grasp fold, A domain"/>
    <property type="match status" value="1"/>
</dbReference>
<evidence type="ECO:0000313" key="4">
    <source>
        <dbReference type="Proteomes" id="UP000070620"/>
    </source>
</evidence>
<dbReference type="Pfam" id="PF01326">
    <property type="entry name" value="PPDK_N"/>
    <property type="match status" value="1"/>
</dbReference>
<reference evidence="3 4" key="1">
    <citation type="submission" date="2016-01" db="EMBL/GenBank/DDBJ databases">
        <title>Whole genome sequence and analysis of Micromonospora rosaria DSM 803, which can produce antibacterial substance rosamicin.</title>
        <authorList>
            <person name="Yang H."/>
            <person name="He X."/>
            <person name="Zhu D."/>
        </authorList>
    </citation>
    <scope>NUCLEOTIDE SEQUENCE [LARGE SCALE GENOMIC DNA]</scope>
    <source>
        <strain evidence="3 4">DSM 803</strain>
    </source>
</reference>
<dbReference type="InterPro" id="IPR002192">
    <property type="entry name" value="PPDK_AMP/ATP-bd"/>
</dbReference>
<evidence type="ECO:0000259" key="2">
    <source>
        <dbReference type="Pfam" id="PF01326"/>
    </source>
</evidence>
<comment type="caution">
    <text evidence="3">The sequence shown here is derived from an EMBL/GenBank/DDBJ whole genome shotgun (WGS) entry which is preliminary data.</text>
</comment>